<accession>A0A6A6H3C2</accession>
<keyword evidence="2" id="KW-1185">Reference proteome</keyword>
<evidence type="ECO:0000313" key="1">
    <source>
        <dbReference type="EMBL" id="KAF2232594.1"/>
    </source>
</evidence>
<evidence type="ECO:0000313" key="2">
    <source>
        <dbReference type="Proteomes" id="UP000800092"/>
    </source>
</evidence>
<protein>
    <submittedName>
        <fullName evidence="1">Uncharacterized protein</fullName>
    </submittedName>
</protein>
<feature type="non-terminal residue" evidence="1">
    <location>
        <position position="104"/>
    </location>
</feature>
<proteinExistence type="predicted"/>
<reference evidence="1" key="1">
    <citation type="journal article" date="2020" name="Stud. Mycol.">
        <title>101 Dothideomycetes genomes: a test case for predicting lifestyles and emergence of pathogens.</title>
        <authorList>
            <person name="Haridas S."/>
            <person name="Albert R."/>
            <person name="Binder M."/>
            <person name="Bloem J."/>
            <person name="Labutti K."/>
            <person name="Salamov A."/>
            <person name="Andreopoulos B."/>
            <person name="Baker S."/>
            <person name="Barry K."/>
            <person name="Bills G."/>
            <person name="Bluhm B."/>
            <person name="Cannon C."/>
            <person name="Castanera R."/>
            <person name="Culley D."/>
            <person name="Daum C."/>
            <person name="Ezra D."/>
            <person name="Gonzalez J."/>
            <person name="Henrissat B."/>
            <person name="Kuo A."/>
            <person name="Liang C."/>
            <person name="Lipzen A."/>
            <person name="Lutzoni F."/>
            <person name="Magnuson J."/>
            <person name="Mondo S."/>
            <person name="Nolan M."/>
            <person name="Ohm R."/>
            <person name="Pangilinan J."/>
            <person name="Park H.-J."/>
            <person name="Ramirez L."/>
            <person name="Alfaro M."/>
            <person name="Sun H."/>
            <person name="Tritt A."/>
            <person name="Yoshinaga Y."/>
            <person name="Zwiers L.-H."/>
            <person name="Turgeon B."/>
            <person name="Goodwin S."/>
            <person name="Spatafora J."/>
            <person name="Crous P."/>
            <person name="Grigoriev I."/>
        </authorList>
    </citation>
    <scope>NUCLEOTIDE SEQUENCE</scope>
    <source>
        <strain evidence="1">Tuck. ex Michener</strain>
    </source>
</reference>
<dbReference type="EMBL" id="ML991814">
    <property type="protein sequence ID" value="KAF2232594.1"/>
    <property type="molecule type" value="Genomic_DNA"/>
</dbReference>
<organism evidence="1 2">
    <name type="scientific">Viridothelium virens</name>
    <name type="common">Speckled blister lichen</name>
    <name type="synonym">Trypethelium virens</name>
    <dbReference type="NCBI Taxonomy" id="1048519"/>
    <lineage>
        <taxon>Eukaryota</taxon>
        <taxon>Fungi</taxon>
        <taxon>Dikarya</taxon>
        <taxon>Ascomycota</taxon>
        <taxon>Pezizomycotina</taxon>
        <taxon>Dothideomycetes</taxon>
        <taxon>Dothideomycetes incertae sedis</taxon>
        <taxon>Trypetheliales</taxon>
        <taxon>Trypetheliaceae</taxon>
        <taxon>Viridothelium</taxon>
    </lineage>
</organism>
<feature type="non-terminal residue" evidence="1">
    <location>
        <position position="1"/>
    </location>
</feature>
<dbReference type="OrthoDB" id="1577640at2759"/>
<name>A0A6A6H3C2_VIRVR</name>
<gene>
    <name evidence="1" type="ORF">EV356DRAFT_415721</name>
</gene>
<dbReference type="Proteomes" id="UP000800092">
    <property type="component" value="Unassembled WGS sequence"/>
</dbReference>
<dbReference type="AlphaFoldDB" id="A0A6A6H3C2"/>
<sequence length="104" mass="11439">FLLACLHVQSLEGLTCQAEVEAALEGLSSSIDKAYAIAAKRINEQKPSQRRLVKRLIAWLAFSYEPLHSGLLRSALTAEPGDKTLDVKRMRDIKTILSFSAGLV</sequence>